<evidence type="ECO:0008006" key="4">
    <source>
        <dbReference type="Google" id="ProtNLM"/>
    </source>
</evidence>
<evidence type="ECO:0000313" key="3">
    <source>
        <dbReference type="Proteomes" id="UP001606303"/>
    </source>
</evidence>
<dbReference type="EMBL" id="JBIGIB010000006">
    <property type="protein sequence ID" value="MFG6468798.1"/>
    <property type="molecule type" value="Genomic_DNA"/>
</dbReference>
<dbReference type="Proteomes" id="UP001606303">
    <property type="component" value="Unassembled WGS sequence"/>
</dbReference>
<organism evidence="2 3">
    <name type="scientific">Pelomonas baiyunensis</name>
    <dbReference type="NCBI Taxonomy" id="3299026"/>
    <lineage>
        <taxon>Bacteria</taxon>
        <taxon>Pseudomonadati</taxon>
        <taxon>Pseudomonadota</taxon>
        <taxon>Betaproteobacteria</taxon>
        <taxon>Burkholderiales</taxon>
        <taxon>Sphaerotilaceae</taxon>
        <taxon>Roseateles</taxon>
    </lineage>
</organism>
<protein>
    <recommendedName>
        <fullName evidence="4">Beta-barrel porin 2</fullName>
    </recommendedName>
</protein>
<gene>
    <name evidence="2" type="ORF">ACG01O_19395</name>
</gene>
<name>A0ABW7H3N4_9BURK</name>
<reference evidence="2 3" key="1">
    <citation type="submission" date="2024-08" db="EMBL/GenBank/DDBJ databases">
        <authorList>
            <person name="Lu H."/>
        </authorList>
    </citation>
    <scope>NUCLEOTIDE SEQUENCE [LARGE SCALE GENOMIC DNA]</scope>
    <source>
        <strain evidence="2 3">BYS87W</strain>
    </source>
</reference>
<proteinExistence type="predicted"/>
<sequence length="405" mass="44195">MPCPVPWAVALLLAAPAAFAQTDDATPFYAGGSVGVAHVSNVFRQSAATNSDTVVTTGLLAGADQRWGRQRFTVDGALQNNRYSSNSALNNQSYTLRSNLAWQTVGNLSGTLSATSSRALADFNIGGGVDPIFKKNTERNDEYAAMARLGVLTRTTLEAGWTHRERGFSAAEYDRYVYRQNTAQAGVYLTPGGNVKLGLVGRHTRGMYPRYPTGIVLNPDTLHLQVRSERNDFTRDDLDFTTAWSTGGNSSLTTRLSRSRLQNTLDALRDYTRTTGTLSWNWRPTAKVQLGVQYARDTGQESLSRAAEANRVYTSWRINTSYALSGKVNLTASASRNRSQLAADDGRALADAFDRDQTYSLGASWAVTRGLSLGCQFNHASRDSSVPQYVYSASSYGCTGQVLFY</sequence>
<feature type="chain" id="PRO_5045655941" description="Beta-barrel porin 2" evidence="1">
    <location>
        <begin position="21"/>
        <end position="405"/>
    </location>
</feature>
<keyword evidence="1" id="KW-0732">Signal</keyword>
<evidence type="ECO:0000256" key="1">
    <source>
        <dbReference type="SAM" id="SignalP"/>
    </source>
</evidence>
<dbReference type="SUPFAM" id="SSF56935">
    <property type="entry name" value="Porins"/>
    <property type="match status" value="1"/>
</dbReference>
<keyword evidence="3" id="KW-1185">Reference proteome</keyword>
<accession>A0ABW7H3N4</accession>
<evidence type="ECO:0000313" key="2">
    <source>
        <dbReference type="EMBL" id="MFG6468798.1"/>
    </source>
</evidence>
<dbReference type="RefSeq" id="WP_394387057.1">
    <property type="nucleotide sequence ID" value="NZ_JBIGIB010000006.1"/>
</dbReference>
<feature type="signal peptide" evidence="1">
    <location>
        <begin position="1"/>
        <end position="20"/>
    </location>
</feature>
<comment type="caution">
    <text evidence="2">The sequence shown here is derived from an EMBL/GenBank/DDBJ whole genome shotgun (WGS) entry which is preliminary data.</text>
</comment>